<dbReference type="PANTHER" id="PTHR45854">
    <property type="entry name" value="ASAP FAMILY MEMBER"/>
    <property type="match status" value="1"/>
</dbReference>
<dbReference type="SUPFAM" id="SSF57863">
    <property type="entry name" value="ArfGap/RecO-like zinc finger"/>
    <property type="match status" value="1"/>
</dbReference>
<feature type="region of interest" description="Disordered" evidence="4">
    <location>
        <begin position="559"/>
        <end position="673"/>
    </location>
</feature>
<evidence type="ECO:0000256" key="3">
    <source>
        <dbReference type="PROSITE-ProRule" id="PRU00288"/>
    </source>
</evidence>
<feature type="region of interest" description="Disordered" evidence="4">
    <location>
        <begin position="719"/>
        <end position="756"/>
    </location>
</feature>
<dbReference type="InterPro" id="IPR001164">
    <property type="entry name" value="ArfGAP_dom"/>
</dbReference>
<dbReference type="SMART" id="SM00105">
    <property type="entry name" value="ArfGap"/>
    <property type="match status" value="1"/>
</dbReference>
<dbReference type="InterPro" id="IPR027267">
    <property type="entry name" value="AH/BAR_dom_sf"/>
</dbReference>
<evidence type="ECO:0000256" key="4">
    <source>
        <dbReference type="SAM" id="MobiDB-lite"/>
    </source>
</evidence>
<evidence type="ECO:0000256" key="2">
    <source>
        <dbReference type="ARBA" id="ARBA00022833"/>
    </source>
</evidence>
<dbReference type="InterPro" id="IPR036770">
    <property type="entry name" value="Ankyrin_rpt-contain_sf"/>
</dbReference>
<dbReference type="SUPFAM" id="SSF48403">
    <property type="entry name" value="Ankyrin repeat"/>
    <property type="match status" value="1"/>
</dbReference>
<dbReference type="InterPro" id="IPR037278">
    <property type="entry name" value="ARFGAP/RecO"/>
</dbReference>
<dbReference type="Pfam" id="PF01412">
    <property type="entry name" value="ArfGap"/>
    <property type="match status" value="1"/>
</dbReference>
<feature type="compositionally biased region" description="Basic and acidic residues" evidence="4">
    <location>
        <begin position="590"/>
        <end position="606"/>
    </location>
</feature>
<protein>
    <submittedName>
        <fullName evidence="6">ASAP1-like protein</fullName>
    </submittedName>
</protein>
<reference evidence="6" key="1">
    <citation type="submission" date="2022-11" db="EMBL/GenBank/DDBJ databases">
        <title>Centuries of genome instability and evolution in soft-shell clam transmissible cancer (bioRxiv).</title>
        <authorList>
            <person name="Hart S.F.M."/>
            <person name="Yonemitsu M.A."/>
            <person name="Giersch R.M."/>
            <person name="Beal B.F."/>
            <person name="Arriagada G."/>
            <person name="Davis B.W."/>
            <person name="Ostrander E.A."/>
            <person name="Goff S.P."/>
            <person name="Metzger M.J."/>
        </authorList>
    </citation>
    <scope>NUCLEOTIDE SEQUENCE</scope>
    <source>
        <strain evidence="6">MELC-2E11</strain>
        <tissue evidence="6">Siphon/mantle</tissue>
    </source>
</reference>
<dbReference type="Proteomes" id="UP001164746">
    <property type="component" value="Chromosome 10"/>
</dbReference>
<accession>A0ABY7F974</accession>
<evidence type="ECO:0000256" key="1">
    <source>
        <dbReference type="ARBA" id="ARBA00022723"/>
    </source>
</evidence>
<keyword evidence="2" id="KW-0862">Zinc</keyword>
<dbReference type="Gene3D" id="1.25.40.950">
    <property type="match status" value="1"/>
</dbReference>
<dbReference type="PROSITE" id="PS50115">
    <property type="entry name" value="ARFGAP"/>
    <property type="match status" value="1"/>
</dbReference>
<dbReference type="Pfam" id="PF16746">
    <property type="entry name" value="BAR_3"/>
    <property type="match status" value="1"/>
</dbReference>
<feature type="compositionally biased region" description="Polar residues" evidence="4">
    <location>
        <begin position="622"/>
        <end position="640"/>
    </location>
</feature>
<evidence type="ECO:0000259" key="5">
    <source>
        <dbReference type="PROSITE" id="PS50115"/>
    </source>
</evidence>
<dbReference type="InterPro" id="IPR004148">
    <property type="entry name" value="BAR_dom"/>
</dbReference>
<feature type="domain" description="Arf-GAP" evidence="5">
    <location>
        <begin position="381"/>
        <end position="502"/>
    </location>
</feature>
<keyword evidence="3" id="KW-0863">Zinc-finger</keyword>
<keyword evidence="1" id="KW-0479">Metal-binding</keyword>
<dbReference type="Gene3D" id="1.10.220.150">
    <property type="entry name" value="Arf GTPase activating protein"/>
    <property type="match status" value="1"/>
</dbReference>
<dbReference type="InterPro" id="IPR043593">
    <property type="entry name" value="ASAP"/>
</dbReference>
<dbReference type="Gene3D" id="1.20.1270.60">
    <property type="entry name" value="Arfaptin homology (AH) domain/BAR domain"/>
    <property type="match status" value="1"/>
</dbReference>
<organism evidence="6 7">
    <name type="scientific">Mya arenaria</name>
    <name type="common">Soft-shell clam</name>
    <dbReference type="NCBI Taxonomy" id="6604"/>
    <lineage>
        <taxon>Eukaryota</taxon>
        <taxon>Metazoa</taxon>
        <taxon>Spiralia</taxon>
        <taxon>Lophotrochozoa</taxon>
        <taxon>Mollusca</taxon>
        <taxon>Bivalvia</taxon>
        <taxon>Autobranchia</taxon>
        <taxon>Heteroconchia</taxon>
        <taxon>Euheterodonta</taxon>
        <taxon>Imparidentia</taxon>
        <taxon>Neoheterodontei</taxon>
        <taxon>Myida</taxon>
        <taxon>Myoidea</taxon>
        <taxon>Myidae</taxon>
        <taxon>Mya</taxon>
    </lineage>
</organism>
<name>A0ABY7F974_MYAAR</name>
<dbReference type="EMBL" id="CP111021">
    <property type="protein sequence ID" value="WAR15851.1"/>
    <property type="molecule type" value="Genomic_DNA"/>
</dbReference>
<evidence type="ECO:0000313" key="6">
    <source>
        <dbReference type="EMBL" id="WAR15851.1"/>
    </source>
</evidence>
<evidence type="ECO:0000313" key="7">
    <source>
        <dbReference type="Proteomes" id="UP001164746"/>
    </source>
</evidence>
<keyword evidence="7" id="KW-1185">Reference proteome</keyword>
<dbReference type="SUPFAM" id="SSF103657">
    <property type="entry name" value="BAR/IMD domain-like"/>
    <property type="match status" value="1"/>
</dbReference>
<feature type="compositionally biased region" description="Low complexity" evidence="4">
    <location>
        <begin position="653"/>
        <end position="670"/>
    </location>
</feature>
<sequence>MPESISVADFIDQTWEDYNSPTTSTFDKKMTTCRNTVSQIEEELDTDRSELTKLKKSVRALYNSTSKYAQNEMDIADNLDRIGKSASNSHREINDAFHEFAKITKTLSLLIEDMSKGLHNSLQYPLESFLKGDIKLVKGDLKRPFDKSWKDYESKFAKLEKEAKKKANDIGLYRTELAGSEVAEEMEKERKFFQLQMCMYLIKVNEIKTKKGVDLLNYFMEYNKAVKQFFNKGQAEIEKHESFIDNLGQQLKDIKQTQSQERTKLLDLQTKLKNSMQGYKEVGIVFCYIMLNYRAMTLEQNFMESSQAPHHLQRPVTGYTSCRATKTTGPQRRESKEPVCLNLLTCQVKLVSDDPGKKCFDLVSSHGSNVTMNEHVRELTRNIIERIEKLPGNKTCCDCGAADPKWLSTNLGVLICLECCGIHRNLGVHISRTQSLEIDQLGTSQLLLARVIGNDYFNEVLEARLTGTKPKADSPMNEREEFIKAKYVDHEYTIITCNDIRELQHDFQQAIQQRDLQSIIQVYAEGLDLMTVLPDSLKAAMAGKKDVFEHISIEWDLITDEGPDYSDDDLDMPDRRPRSRPSSLVGVELQAREGSPRDRTESDVARHNTILHTRQVPGLMNHSASQSVPNSPPVTSQGQRSPEPPLPPRGIKKPPAALSLPNSSGSGSLPFKAFNHARHTSDPHQEIPYMLHRRTPSEPPPRPQTLDTARYTVNIPYSGVETATDKPAIPPRPRALSGGDGRGDREPASQTRPAPSQLCKGLTRLTPTPMRPNLEVGSRVKYSWPIKQGFLNGLGNGVFTELIINMAFCFKKKCI</sequence>
<dbReference type="CDD" id="cd08834">
    <property type="entry name" value="ArfGap_ASAP"/>
    <property type="match status" value="1"/>
</dbReference>
<gene>
    <name evidence="6" type="ORF">MAR_030445</name>
</gene>
<dbReference type="PRINTS" id="PR00405">
    <property type="entry name" value="REVINTRACTNG"/>
</dbReference>
<feature type="compositionally biased region" description="Acidic residues" evidence="4">
    <location>
        <begin position="559"/>
        <end position="571"/>
    </location>
</feature>
<dbReference type="InterPro" id="IPR038508">
    <property type="entry name" value="ArfGAP_dom_sf"/>
</dbReference>
<proteinExistence type="predicted"/>
<dbReference type="PANTHER" id="PTHR45854:SF3">
    <property type="entry name" value="ARFGAP WITH SH3 DOMAIN, ANK REPEAT AND PH DOMAIN-CONTAINING PROTEIN"/>
    <property type="match status" value="1"/>
</dbReference>